<accession>A0ABW1G888</accession>
<dbReference type="Proteomes" id="UP001596174">
    <property type="component" value="Unassembled WGS sequence"/>
</dbReference>
<evidence type="ECO:0000313" key="1">
    <source>
        <dbReference type="EMBL" id="MFC5910135.1"/>
    </source>
</evidence>
<dbReference type="EMBL" id="JBHSQJ010000102">
    <property type="protein sequence ID" value="MFC5910135.1"/>
    <property type="molecule type" value="Genomic_DNA"/>
</dbReference>
<keyword evidence="2" id="KW-1185">Reference proteome</keyword>
<organism evidence="1 2">
    <name type="scientific">Streptacidiphilus monticola</name>
    <dbReference type="NCBI Taxonomy" id="2161674"/>
    <lineage>
        <taxon>Bacteria</taxon>
        <taxon>Bacillati</taxon>
        <taxon>Actinomycetota</taxon>
        <taxon>Actinomycetes</taxon>
        <taxon>Kitasatosporales</taxon>
        <taxon>Streptomycetaceae</taxon>
        <taxon>Streptacidiphilus</taxon>
    </lineage>
</organism>
<reference evidence="2" key="1">
    <citation type="journal article" date="2019" name="Int. J. Syst. Evol. Microbiol.">
        <title>The Global Catalogue of Microorganisms (GCM) 10K type strain sequencing project: providing services to taxonomists for standard genome sequencing and annotation.</title>
        <authorList>
            <consortium name="The Broad Institute Genomics Platform"/>
            <consortium name="The Broad Institute Genome Sequencing Center for Infectious Disease"/>
            <person name="Wu L."/>
            <person name="Ma J."/>
        </authorList>
    </citation>
    <scope>NUCLEOTIDE SEQUENCE [LARGE SCALE GENOMIC DNA]</scope>
    <source>
        <strain evidence="2">JCM 4816</strain>
    </source>
</reference>
<evidence type="ECO:0000313" key="2">
    <source>
        <dbReference type="Proteomes" id="UP001596174"/>
    </source>
</evidence>
<gene>
    <name evidence="1" type="ORF">ACFP3V_23310</name>
</gene>
<comment type="caution">
    <text evidence="1">The sequence shown here is derived from an EMBL/GenBank/DDBJ whole genome shotgun (WGS) entry which is preliminary data.</text>
</comment>
<dbReference type="RefSeq" id="WP_380586764.1">
    <property type="nucleotide sequence ID" value="NZ_JBHSQJ010000102.1"/>
</dbReference>
<protein>
    <recommendedName>
        <fullName evidence="3">Flp pilus-assembly TadG-like N-terminal domain-containing protein</fullName>
    </recommendedName>
</protein>
<name>A0ABW1G888_9ACTN</name>
<sequence length="139" mass="14232">MRRDEGALSLFVAVCALTLLALSGLVLDGGGRLLAIERADAVAQEAARAGGQQIDRGRLLAGQGYVLDHGAATSAVHTYLDLVGNTQDVTTEVTDTTVSVHLTSTYHTLLLGLIGIGTLDVQGSGSAQVVHGVTAPRGN</sequence>
<evidence type="ECO:0008006" key="3">
    <source>
        <dbReference type="Google" id="ProtNLM"/>
    </source>
</evidence>
<proteinExistence type="predicted"/>